<dbReference type="AlphaFoldDB" id="A0A318KMW0"/>
<evidence type="ECO:0000259" key="1">
    <source>
        <dbReference type="Pfam" id="PF01471"/>
    </source>
</evidence>
<accession>A0A318KMW0</accession>
<comment type="caution">
    <text evidence="3">The sequence shown here is derived from an EMBL/GenBank/DDBJ whole genome shotgun (WGS) entry which is preliminary data.</text>
</comment>
<evidence type="ECO:0000313" key="4">
    <source>
        <dbReference type="Proteomes" id="UP000247612"/>
    </source>
</evidence>
<keyword evidence="4" id="KW-1185">Reference proteome</keyword>
<organism evidence="3 4">
    <name type="scientific">Dielma fastidiosa</name>
    <dbReference type="NCBI Taxonomy" id="1034346"/>
    <lineage>
        <taxon>Bacteria</taxon>
        <taxon>Bacillati</taxon>
        <taxon>Bacillota</taxon>
        <taxon>Erysipelotrichia</taxon>
        <taxon>Erysipelotrichales</taxon>
        <taxon>Erysipelotrichaceae</taxon>
        <taxon>Dielma</taxon>
    </lineage>
</organism>
<dbReference type="InterPro" id="IPR002477">
    <property type="entry name" value="Peptidoglycan-bd-like"/>
</dbReference>
<dbReference type="InterPro" id="IPR036365">
    <property type="entry name" value="PGBD-like_sf"/>
</dbReference>
<dbReference type="OrthoDB" id="9785345at2"/>
<reference evidence="2" key="2">
    <citation type="submission" date="2022-03" db="EMBL/GenBank/DDBJ databases">
        <title>First case of bacteraemia caused by Dielma fastidiosa in a patient hospitalised with diverticulitis.</title>
        <authorList>
            <person name="Forman-Ankjaer B."/>
            <person name="Hvid-Jensen F."/>
            <person name="Kobel C.M."/>
            <person name="Greve T."/>
        </authorList>
    </citation>
    <scope>NUCLEOTIDE SEQUENCE</scope>
    <source>
        <strain evidence="2">AUH_DF_2021</strain>
    </source>
</reference>
<dbReference type="RefSeq" id="WP_022937537.1">
    <property type="nucleotide sequence ID" value="NZ_BAABZA010000001.1"/>
</dbReference>
<dbReference type="Pfam" id="PF01471">
    <property type="entry name" value="PG_binding_1"/>
    <property type="match status" value="2"/>
</dbReference>
<name>A0A318KMW0_9FIRM</name>
<dbReference type="EMBL" id="QJKH01000006">
    <property type="protein sequence ID" value="PXX79049.1"/>
    <property type="molecule type" value="Genomic_DNA"/>
</dbReference>
<dbReference type="EMBL" id="JALDAW010000011">
    <property type="protein sequence ID" value="MDY5167666.1"/>
    <property type="molecule type" value="Genomic_DNA"/>
</dbReference>
<dbReference type="STRING" id="1034346.GCA_000313565_01222"/>
<keyword evidence="3" id="KW-0378">Hydrolase</keyword>
<gene>
    <name evidence="3" type="ORF">DES51_106168</name>
    <name evidence="2" type="ORF">MQE39_05950</name>
</gene>
<dbReference type="SUPFAM" id="SSF47090">
    <property type="entry name" value="PGBD-like"/>
    <property type="match status" value="2"/>
</dbReference>
<reference evidence="3 4" key="1">
    <citation type="submission" date="2018-05" db="EMBL/GenBank/DDBJ databases">
        <title>Genomic Encyclopedia of Type Strains, Phase IV (KMG-IV): sequencing the most valuable type-strain genomes for metagenomic binning, comparative biology and taxonomic classification.</title>
        <authorList>
            <person name="Goeker M."/>
        </authorList>
    </citation>
    <scope>NUCLEOTIDE SEQUENCE [LARGE SCALE GENOMIC DNA]</scope>
    <source>
        <strain evidence="3 4">JC118</strain>
    </source>
</reference>
<dbReference type="GeneID" id="94439603"/>
<proteinExistence type="predicted"/>
<dbReference type="Proteomes" id="UP001276902">
    <property type="component" value="Unassembled WGS sequence"/>
</dbReference>
<feature type="domain" description="Peptidoglycan binding-like" evidence="1">
    <location>
        <begin position="103"/>
        <end position="159"/>
    </location>
</feature>
<dbReference type="InterPro" id="IPR036366">
    <property type="entry name" value="PGBDSf"/>
</dbReference>
<protein>
    <submittedName>
        <fullName evidence="3">Peptidoglycan hydrolase-like protein with peptidoglycan-binding domain</fullName>
    </submittedName>
    <submittedName>
        <fullName evidence="2">Peptidoglycan-binding protein</fullName>
    </submittedName>
</protein>
<feature type="domain" description="Peptidoglycan binding-like" evidence="1">
    <location>
        <begin position="15"/>
        <end position="72"/>
    </location>
</feature>
<dbReference type="Gene3D" id="1.10.101.10">
    <property type="entry name" value="PGBD-like superfamily/PGBD"/>
    <property type="match status" value="2"/>
</dbReference>
<sequence length="170" mass="18800">MYTRYILKQGDRGIAVNKMQAYLNMFQRAGYIRTAQSEDGIYGTKTATAVKEFQVFARLNPDGVIGSNTWDTIMETLKLLGVTTNIPVASSSYYLTSGNTGIDVFKMQEYINSIASVNPCLRPVTVDGAFGNATRIAVQQFQYLNNMAIDGKIGRATWDEIVNQVNKMGS</sequence>
<dbReference type="GO" id="GO:0016787">
    <property type="term" value="F:hydrolase activity"/>
    <property type="evidence" value="ECO:0007669"/>
    <property type="project" value="UniProtKB-KW"/>
</dbReference>
<dbReference type="Proteomes" id="UP000247612">
    <property type="component" value="Unassembled WGS sequence"/>
</dbReference>
<evidence type="ECO:0000313" key="2">
    <source>
        <dbReference type="EMBL" id="MDY5167666.1"/>
    </source>
</evidence>
<evidence type="ECO:0000313" key="3">
    <source>
        <dbReference type="EMBL" id="PXX79049.1"/>
    </source>
</evidence>